<evidence type="ECO:0000256" key="5">
    <source>
        <dbReference type="ARBA" id="ARBA00023002"/>
    </source>
</evidence>
<evidence type="ECO:0000256" key="6">
    <source>
        <dbReference type="ARBA" id="ARBA00023133"/>
    </source>
</evidence>
<dbReference type="Proteomes" id="UP000625631">
    <property type="component" value="Unassembled WGS sequence"/>
</dbReference>
<organism evidence="9 10">
    <name type="scientific">Hymenobacter negativus</name>
    <dbReference type="NCBI Taxonomy" id="2795026"/>
    <lineage>
        <taxon>Bacteria</taxon>
        <taxon>Pseudomonadati</taxon>
        <taxon>Bacteroidota</taxon>
        <taxon>Cytophagia</taxon>
        <taxon>Cytophagales</taxon>
        <taxon>Hymenobacteraceae</taxon>
        <taxon>Hymenobacter</taxon>
    </lineage>
</organism>
<evidence type="ECO:0000313" key="10">
    <source>
        <dbReference type="Proteomes" id="UP000625631"/>
    </source>
</evidence>
<dbReference type="SUPFAM" id="SSF102886">
    <property type="entry name" value="Coproporphyrinogen III oxidase"/>
    <property type="match status" value="1"/>
</dbReference>
<dbReference type="EMBL" id="JAEDAE010000003">
    <property type="protein sequence ID" value="MBH8558134.1"/>
    <property type="molecule type" value="Genomic_DNA"/>
</dbReference>
<evidence type="ECO:0000256" key="2">
    <source>
        <dbReference type="ARBA" id="ARBA00010644"/>
    </source>
</evidence>
<dbReference type="RefSeq" id="WP_198075198.1">
    <property type="nucleotide sequence ID" value="NZ_JAEDAE010000003.1"/>
</dbReference>
<dbReference type="PANTHER" id="PTHR10755">
    <property type="entry name" value="COPROPORPHYRINOGEN III OXIDASE, MITOCHONDRIAL"/>
    <property type="match status" value="1"/>
</dbReference>
<keyword evidence="5" id="KW-0560">Oxidoreductase</keyword>
<gene>
    <name evidence="9" type="ORF">I7X13_08755</name>
</gene>
<evidence type="ECO:0000256" key="8">
    <source>
        <dbReference type="SAM" id="MobiDB-lite"/>
    </source>
</evidence>
<accession>A0ABS0Q647</accession>
<proteinExistence type="inferred from homology"/>
<evidence type="ECO:0000256" key="1">
    <source>
        <dbReference type="ARBA" id="ARBA00005168"/>
    </source>
</evidence>
<evidence type="ECO:0000256" key="3">
    <source>
        <dbReference type="ARBA" id="ARBA00011738"/>
    </source>
</evidence>
<evidence type="ECO:0000256" key="7">
    <source>
        <dbReference type="ARBA" id="ARBA00023244"/>
    </source>
</evidence>
<comment type="caution">
    <text evidence="9">The sequence shown here is derived from an EMBL/GenBank/DDBJ whole genome shotgun (WGS) entry which is preliminary data.</text>
</comment>
<keyword evidence="6" id="KW-0350">Heme biosynthesis</keyword>
<reference evidence="9 10" key="1">
    <citation type="submission" date="2020-12" db="EMBL/GenBank/DDBJ databases">
        <title>Hymenobacter sp.</title>
        <authorList>
            <person name="Kim M.K."/>
        </authorList>
    </citation>
    <scope>NUCLEOTIDE SEQUENCE [LARGE SCALE GENOMIC DNA]</scope>
    <source>
        <strain evidence="9 10">BT442</strain>
    </source>
</reference>
<dbReference type="PRINTS" id="PR00073">
    <property type="entry name" value="COPRGNOXDASE"/>
</dbReference>
<dbReference type="Pfam" id="PF01218">
    <property type="entry name" value="Coprogen_oxidas"/>
    <property type="match status" value="1"/>
</dbReference>
<name>A0ABS0Q647_9BACT</name>
<comment type="pathway">
    <text evidence="1">Porphyrin-containing compound metabolism; protoporphyrin-IX biosynthesis; protoporphyrinogen-IX from coproporphyrinogen-III (O2 route): step 1/1.</text>
</comment>
<comment type="similarity">
    <text evidence="2">Belongs to the aerobic coproporphyrinogen-III oxidase family.</text>
</comment>
<feature type="region of interest" description="Disordered" evidence="8">
    <location>
        <begin position="274"/>
        <end position="294"/>
    </location>
</feature>
<dbReference type="InterPro" id="IPR036406">
    <property type="entry name" value="Coprogen_oxidase_aer_sf"/>
</dbReference>
<keyword evidence="7" id="KW-0627">Porphyrin biosynthesis</keyword>
<dbReference type="EC" id="1.3.3.3" evidence="4"/>
<dbReference type="PANTHER" id="PTHR10755:SF0">
    <property type="entry name" value="OXYGEN-DEPENDENT COPROPORPHYRINOGEN-III OXIDASE, MITOCHONDRIAL"/>
    <property type="match status" value="1"/>
</dbReference>
<protein>
    <recommendedName>
        <fullName evidence="4">coproporphyrinogen oxidase</fullName>
        <ecNumber evidence="4">1.3.3.3</ecNumber>
    </recommendedName>
</protein>
<evidence type="ECO:0000313" key="9">
    <source>
        <dbReference type="EMBL" id="MBH8558134.1"/>
    </source>
</evidence>
<comment type="subunit">
    <text evidence="3">Homodimer.</text>
</comment>
<sequence length="312" mass="35115">MKQQAIPSSAFAPRPGVENWMRQFQDWLCHRLEMADGGSRFAHEEWTHPGGGGGITAALQHGAVLEKAGVSFSAVWDQLSEPMARQLRVKDRHYYTADVNVGLHPHSPMVPISHLNVRYFEARTGEAWFAGSLDLTPIYVDVVQARWFHEQIRAMCQRHDTGYYPRFKAGADAHFYLPHRGETRGVGGLFFEQLMVERDGLFEELLAFVQDVGEVFGRTYGTLMRQNAHLPYSAPEKHWQQQRRARCAEFNLTVDCPGRSELAAHGPQQFALGLPPRAEWHHSPAPAPGSAEARTQQWLRPGVDWLAPTGAA</sequence>
<evidence type="ECO:0000256" key="4">
    <source>
        <dbReference type="ARBA" id="ARBA00012869"/>
    </source>
</evidence>
<dbReference type="Gene3D" id="3.40.1500.10">
    <property type="entry name" value="Coproporphyrinogen III oxidase, aerobic"/>
    <property type="match status" value="1"/>
</dbReference>
<keyword evidence="10" id="KW-1185">Reference proteome</keyword>
<dbReference type="InterPro" id="IPR001260">
    <property type="entry name" value="Coprogen_oxidase_aer"/>
</dbReference>